<dbReference type="CDD" id="cd07012">
    <property type="entry name" value="PBP2_Bug_TTT"/>
    <property type="match status" value="1"/>
</dbReference>
<feature type="signal peptide" evidence="2">
    <location>
        <begin position="1"/>
        <end position="24"/>
    </location>
</feature>
<dbReference type="RefSeq" id="WP_217962518.1">
    <property type="nucleotide sequence ID" value="NZ_JAHTBN010000001.1"/>
</dbReference>
<name>A0ABV8NUW4_9BURK</name>
<keyword evidence="2" id="KW-0732">Signal</keyword>
<evidence type="ECO:0000313" key="4">
    <source>
        <dbReference type="Proteomes" id="UP001595848"/>
    </source>
</evidence>
<dbReference type="EMBL" id="JBHSBV010000001">
    <property type="protein sequence ID" value="MFC4199808.1"/>
    <property type="molecule type" value="Genomic_DNA"/>
</dbReference>
<comment type="caution">
    <text evidence="3">The sequence shown here is derived from an EMBL/GenBank/DDBJ whole genome shotgun (WGS) entry which is preliminary data.</text>
</comment>
<evidence type="ECO:0000256" key="2">
    <source>
        <dbReference type="SAM" id="SignalP"/>
    </source>
</evidence>
<proteinExistence type="inferred from homology"/>
<dbReference type="Proteomes" id="UP001595848">
    <property type="component" value="Unassembled WGS sequence"/>
</dbReference>
<feature type="chain" id="PRO_5046516817" evidence="2">
    <location>
        <begin position="25"/>
        <end position="322"/>
    </location>
</feature>
<evidence type="ECO:0000313" key="3">
    <source>
        <dbReference type="EMBL" id="MFC4199808.1"/>
    </source>
</evidence>
<evidence type="ECO:0000256" key="1">
    <source>
        <dbReference type="ARBA" id="ARBA00006987"/>
    </source>
</evidence>
<organism evidence="3 4">
    <name type="scientific">Candidimonas humi</name>
    <dbReference type="NCBI Taxonomy" id="683355"/>
    <lineage>
        <taxon>Bacteria</taxon>
        <taxon>Pseudomonadati</taxon>
        <taxon>Pseudomonadota</taxon>
        <taxon>Betaproteobacteria</taxon>
        <taxon>Burkholderiales</taxon>
        <taxon>Alcaligenaceae</taxon>
        <taxon>Candidimonas</taxon>
    </lineage>
</organism>
<keyword evidence="4" id="KW-1185">Reference proteome</keyword>
<dbReference type="InterPro" id="IPR005064">
    <property type="entry name" value="BUG"/>
</dbReference>
<dbReference type="PANTHER" id="PTHR42928">
    <property type="entry name" value="TRICARBOXYLATE-BINDING PROTEIN"/>
    <property type="match status" value="1"/>
</dbReference>
<protein>
    <submittedName>
        <fullName evidence="3">Bug family tripartite tricarboxylate transporter substrate binding protein</fullName>
    </submittedName>
</protein>
<dbReference type="Pfam" id="PF03401">
    <property type="entry name" value="TctC"/>
    <property type="match status" value="1"/>
</dbReference>
<reference evidence="4" key="1">
    <citation type="journal article" date="2019" name="Int. J. Syst. Evol. Microbiol.">
        <title>The Global Catalogue of Microorganisms (GCM) 10K type strain sequencing project: providing services to taxonomists for standard genome sequencing and annotation.</title>
        <authorList>
            <consortium name="The Broad Institute Genomics Platform"/>
            <consortium name="The Broad Institute Genome Sequencing Center for Infectious Disease"/>
            <person name="Wu L."/>
            <person name="Ma J."/>
        </authorList>
    </citation>
    <scope>NUCLEOTIDE SEQUENCE [LARGE SCALE GENOMIC DNA]</scope>
    <source>
        <strain evidence="4">LMG 24813</strain>
    </source>
</reference>
<dbReference type="PANTHER" id="PTHR42928:SF5">
    <property type="entry name" value="BLR1237 PROTEIN"/>
    <property type="match status" value="1"/>
</dbReference>
<dbReference type="PIRSF" id="PIRSF017082">
    <property type="entry name" value="YflP"/>
    <property type="match status" value="1"/>
</dbReference>
<comment type="similarity">
    <text evidence="1">Belongs to the UPF0065 (bug) family.</text>
</comment>
<gene>
    <name evidence="3" type="ORF">ACFOY1_02475</name>
</gene>
<dbReference type="PROSITE" id="PS51257">
    <property type="entry name" value="PROKAR_LIPOPROTEIN"/>
    <property type="match status" value="1"/>
</dbReference>
<sequence length="322" mass="34182">MPKQIKKGLALALVAMAACANALAAYPDHPIHLIVPFTAGGGVDIIGRETAKILGEELKQSVVVENKPGAASNLGAGYVAHSPGDGYTLLMASGSLAVNRTLFKNTGFDAVHDFVRVARVAQAPSVLVVNSKSPFHSLKDLIDYGRSNPKQVSFASTGYGSNQHLNGEIITSDGDFQAVHVPYKGGPPALTDLIAGRTTFFMTVPAEVFGFLKSGKLRPLAVSGRTRMTQLPDVPTLLESGLKDEGLGSWWAVAAPKGTPQAVVDKLSNALMKALAEPQVKQAILGLGMEPAPLDAKQFDAFFLKQVKEYAGLIKKYHIPRQ</sequence>
<accession>A0ABV8NUW4</accession>